<dbReference type="InterPro" id="IPR014722">
    <property type="entry name" value="Rib_uL2_dom2"/>
</dbReference>
<evidence type="ECO:0000259" key="12">
    <source>
        <dbReference type="SMART" id="SM01185"/>
    </source>
</evidence>
<dbReference type="SUPFAM" id="SSF50249">
    <property type="entry name" value="Nucleic acid-binding proteins"/>
    <property type="match status" value="2"/>
</dbReference>
<dbReference type="CDD" id="cd05794">
    <property type="entry name" value="S1_EF-P_repeat_2"/>
    <property type="match status" value="1"/>
</dbReference>
<dbReference type="Gene3D" id="2.40.50.140">
    <property type="entry name" value="Nucleic acid-binding proteins"/>
    <property type="match status" value="2"/>
</dbReference>
<dbReference type="InterPro" id="IPR001059">
    <property type="entry name" value="Transl_elong_P/YeiP_cen"/>
</dbReference>
<comment type="caution">
    <text evidence="13">The sequence shown here is derived from an EMBL/GenBank/DDBJ whole genome shotgun (WGS) entry which is preliminary data.</text>
</comment>
<dbReference type="SUPFAM" id="SSF50104">
    <property type="entry name" value="Translation proteins SH3-like domain"/>
    <property type="match status" value="1"/>
</dbReference>
<comment type="function">
    <text evidence="7 8">Involved in peptide bond synthesis. Stimulates efficient translation and peptide-bond synthesis on native or reconstituted 70S ribosomes in vitro. Probably functions indirectly by altering the affinity of the ribosome for aminoacyl-tRNA, thus increasing their reactivity as acceptors for peptidyl transferase.</text>
</comment>
<dbReference type="Pfam" id="PF08207">
    <property type="entry name" value="EFP_N"/>
    <property type="match status" value="1"/>
</dbReference>
<dbReference type="PANTHER" id="PTHR30053">
    <property type="entry name" value="ELONGATION FACTOR P"/>
    <property type="match status" value="1"/>
</dbReference>
<dbReference type="GO" id="GO:0003746">
    <property type="term" value="F:translation elongation factor activity"/>
    <property type="evidence" value="ECO:0007669"/>
    <property type="project" value="UniProtKB-UniRule"/>
</dbReference>
<comment type="pathway">
    <text evidence="2 8">Protein biosynthesis; polypeptide chain elongation.</text>
</comment>
<dbReference type="eggNOG" id="COG0231">
    <property type="taxonomic scope" value="Bacteria"/>
</dbReference>
<keyword evidence="4 8" id="KW-0963">Cytoplasm</keyword>
<dbReference type="InterPro" id="IPR012340">
    <property type="entry name" value="NA-bd_OB-fold"/>
</dbReference>
<evidence type="ECO:0000256" key="1">
    <source>
        <dbReference type="ARBA" id="ARBA00004496"/>
    </source>
</evidence>
<evidence type="ECO:0000256" key="10">
    <source>
        <dbReference type="RuleBase" id="RU004389"/>
    </source>
</evidence>
<dbReference type="OrthoDB" id="9801844at2"/>
<name>A0A0R2C8B2_9LACO</name>
<dbReference type="EMBL" id="AYYX01000085">
    <property type="protein sequence ID" value="KRM84268.1"/>
    <property type="molecule type" value="Genomic_DNA"/>
</dbReference>
<dbReference type="PANTHER" id="PTHR30053:SF12">
    <property type="entry name" value="ELONGATION FACTOR P (EF-P) FAMILY PROTEIN"/>
    <property type="match status" value="1"/>
</dbReference>
<organism evidence="13 14">
    <name type="scientific">Liquorilactobacillus vini DSM 20605</name>
    <dbReference type="NCBI Taxonomy" id="1133569"/>
    <lineage>
        <taxon>Bacteria</taxon>
        <taxon>Bacillati</taxon>
        <taxon>Bacillota</taxon>
        <taxon>Bacilli</taxon>
        <taxon>Lactobacillales</taxon>
        <taxon>Lactobacillaceae</taxon>
        <taxon>Liquorilactobacillus</taxon>
    </lineage>
</organism>
<dbReference type="Gene3D" id="2.30.30.30">
    <property type="match status" value="1"/>
</dbReference>
<evidence type="ECO:0000256" key="9">
    <source>
        <dbReference type="NCBIfam" id="TIGR00038"/>
    </source>
</evidence>
<feature type="domain" description="Translation elongation factor P/YeiP central" evidence="12">
    <location>
        <begin position="67"/>
        <end position="121"/>
    </location>
</feature>
<dbReference type="SMART" id="SM01185">
    <property type="entry name" value="EFP"/>
    <property type="match status" value="1"/>
</dbReference>
<evidence type="ECO:0000256" key="8">
    <source>
        <dbReference type="HAMAP-Rule" id="MF_00141"/>
    </source>
</evidence>
<dbReference type="FunFam" id="2.40.50.140:FF:000009">
    <property type="entry name" value="Elongation factor P"/>
    <property type="match status" value="1"/>
</dbReference>
<dbReference type="FunFam" id="2.30.30.30:FF:000003">
    <property type="entry name" value="Elongation factor P"/>
    <property type="match status" value="1"/>
</dbReference>
<evidence type="ECO:0000256" key="3">
    <source>
        <dbReference type="ARBA" id="ARBA00009479"/>
    </source>
</evidence>
<proteinExistence type="inferred from homology"/>
<comment type="similarity">
    <text evidence="3 8 10">Belongs to the elongation factor P family.</text>
</comment>
<evidence type="ECO:0000256" key="4">
    <source>
        <dbReference type="ARBA" id="ARBA00022490"/>
    </source>
</evidence>
<dbReference type="CDD" id="cd04470">
    <property type="entry name" value="S1_EF-P_repeat_1"/>
    <property type="match status" value="1"/>
</dbReference>
<dbReference type="GO" id="GO:0005829">
    <property type="term" value="C:cytosol"/>
    <property type="evidence" value="ECO:0007669"/>
    <property type="project" value="UniProtKB-ARBA"/>
</dbReference>
<dbReference type="InterPro" id="IPR008991">
    <property type="entry name" value="Translation_prot_SH3-like_sf"/>
</dbReference>
<dbReference type="Proteomes" id="UP000051576">
    <property type="component" value="Unassembled WGS sequence"/>
</dbReference>
<evidence type="ECO:0000256" key="7">
    <source>
        <dbReference type="ARBA" id="ARBA00025469"/>
    </source>
</evidence>
<dbReference type="AlphaFoldDB" id="A0A0R2C8B2"/>
<dbReference type="PATRIC" id="fig|1133569.4.peg.2233"/>
<keyword evidence="6 8" id="KW-0648">Protein biosynthesis</keyword>
<dbReference type="InterPro" id="IPR011768">
    <property type="entry name" value="Transl_elongation_fac_P"/>
</dbReference>
<protein>
    <recommendedName>
        <fullName evidence="8 9">Elongation factor P</fullName>
        <shortName evidence="8">EF-P</shortName>
    </recommendedName>
</protein>
<comment type="subcellular location">
    <subcellularLocation>
        <location evidence="1 8">Cytoplasm</location>
    </subcellularLocation>
</comment>
<feature type="domain" description="Elongation factor P C-terminal" evidence="11">
    <location>
        <begin position="129"/>
        <end position="184"/>
    </location>
</feature>
<keyword evidence="14" id="KW-1185">Reference proteome</keyword>
<reference evidence="13 14" key="1">
    <citation type="journal article" date="2015" name="Genome Announc.">
        <title>Expanding the biotechnology potential of lactobacilli through comparative genomics of 213 strains and associated genera.</title>
        <authorList>
            <person name="Sun Z."/>
            <person name="Harris H.M."/>
            <person name="McCann A."/>
            <person name="Guo C."/>
            <person name="Argimon S."/>
            <person name="Zhang W."/>
            <person name="Yang X."/>
            <person name="Jeffery I.B."/>
            <person name="Cooney J.C."/>
            <person name="Kagawa T.F."/>
            <person name="Liu W."/>
            <person name="Song Y."/>
            <person name="Salvetti E."/>
            <person name="Wrobel A."/>
            <person name="Rasinkangas P."/>
            <person name="Parkhill J."/>
            <person name="Rea M.C."/>
            <person name="O'Sullivan O."/>
            <person name="Ritari J."/>
            <person name="Douillard F.P."/>
            <person name="Paul Ross R."/>
            <person name="Yang R."/>
            <person name="Briner A.E."/>
            <person name="Felis G.E."/>
            <person name="de Vos W.M."/>
            <person name="Barrangou R."/>
            <person name="Klaenhammer T.R."/>
            <person name="Caufield P.W."/>
            <person name="Cui Y."/>
            <person name="Zhang H."/>
            <person name="O'Toole P.W."/>
        </authorList>
    </citation>
    <scope>NUCLEOTIDE SEQUENCE [LARGE SCALE GENOMIC DNA]</scope>
    <source>
        <strain evidence="13 14">DSM 20605</strain>
    </source>
</reference>
<dbReference type="Pfam" id="PF01132">
    <property type="entry name" value="EFP"/>
    <property type="match status" value="1"/>
</dbReference>
<dbReference type="SMART" id="SM00841">
    <property type="entry name" value="Elong-fact-P_C"/>
    <property type="match status" value="1"/>
</dbReference>
<sequence>MIEAINLKTGMIFEKDGKLIKVLETNHHKPGKGNTVMQMKLNDVRSGAIVQTTMRPTEKVELAIVDKKTAQYLYRQDDVAYFMDMETYEQYEVQVKTIKTEFNYLVPNLEVQLNFCQGELIGIDLPTTVDLKVAETEPNIKGATAASGGKPATMETGLVVTVPDFIEKGELLTINTTDGTYKQRAQN</sequence>
<dbReference type="FunFam" id="2.40.50.140:FF:000004">
    <property type="entry name" value="Elongation factor P"/>
    <property type="match status" value="1"/>
</dbReference>
<evidence type="ECO:0000313" key="13">
    <source>
        <dbReference type="EMBL" id="KRM84268.1"/>
    </source>
</evidence>
<dbReference type="InterPro" id="IPR013852">
    <property type="entry name" value="Transl_elong_P/YeiP_CS"/>
</dbReference>
<dbReference type="InterPro" id="IPR013185">
    <property type="entry name" value="Transl_elong_KOW-like"/>
</dbReference>
<dbReference type="NCBIfam" id="TIGR00038">
    <property type="entry name" value="efp"/>
    <property type="match status" value="1"/>
</dbReference>
<dbReference type="UniPathway" id="UPA00345"/>
<evidence type="ECO:0000256" key="6">
    <source>
        <dbReference type="ARBA" id="ARBA00022917"/>
    </source>
</evidence>
<keyword evidence="5 8" id="KW-0251">Elongation factor</keyword>
<dbReference type="STRING" id="1133569.FD21_GL002070"/>
<dbReference type="GO" id="GO:0043043">
    <property type="term" value="P:peptide biosynthetic process"/>
    <property type="evidence" value="ECO:0007669"/>
    <property type="project" value="InterPro"/>
</dbReference>
<dbReference type="PIRSF" id="PIRSF005901">
    <property type="entry name" value="EF-P"/>
    <property type="match status" value="1"/>
</dbReference>
<dbReference type="NCBIfam" id="NF001810">
    <property type="entry name" value="PRK00529.1"/>
    <property type="match status" value="1"/>
</dbReference>
<dbReference type="InterPro" id="IPR020599">
    <property type="entry name" value="Transl_elong_fac_P/YeiP"/>
</dbReference>
<dbReference type="RefSeq" id="WP_010580697.1">
    <property type="nucleotide sequence ID" value="NZ_AHYZ01000102.1"/>
</dbReference>
<gene>
    <name evidence="8" type="primary">efp</name>
    <name evidence="13" type="ORF">FD21_GL002070</name>
</gene>
<dbReference type="InterPro" id="IPR015365">
    <property type="entry name" value="Elong-fact-P_C"/>
</dbReference>
<evidence type="ECO:0000313" key="14">
    <source>
        <dbReference type="Proteomes" id="UP000051576"/>
    </source>
</evidence>
<dbReference type="HAMAP" id="MF_00141">
    <property type="entry name" value="EF_P"/>
    <property type="match status" value="1"/>
</dbReference>
<dbReference type="Pfam" id="PF09285">
    <property type="entry name" value="Elong-fact-P_C"/>
    <property type="match status" value="1"/>
</dbReference>
<evidence type="ECO:0000256" key="2">
    <source>
        <dbReference type="ARBA" id="ARBA00004815"/>
    </source>
</evidence>
<accession>A0A0R2C8B2</accession>
<evidence type="ECO:0000259" key="11">
    <source>
        <dbReference type="SMART" id="SM00841"/>
    </source>
</evidence>
<evidence type="ECO:0000256" key="5">
    <source>
        <dbReference type="ARBA" id="ARBA00022768"/>
    </source>
</evidence>
<dbReference type="PROSITE" id="PS01275">
    <property type="entry name" value="EFP"/>
    <property type="match status" value="1"/>
</dbReference>